<keyword evidence="1" id="KW-0812">Transmembrane</keyword>
<name>A0A1Z5JMG4_FISSO</name>
<dbReference type="Proteomes" id="UP000198406">
    <property type="component" value="Unassembled WGS sequence"/>
</dbReference>
<dbReference type="PANTHER" id="PTHR31223:SF70">
    <property type="entry name" value="LOG FAMILY PROTEIN YJL055W"/>
    <property type="match status" value="1"/>
</dbReference>
<dbReference type="InterPro" id="IPR005269">
    <property type="entry name" value="LOG"/>
</dbReference>
<dbReference type="GO" id="GO:0005829">
    <property type="term" value="C:cytosol"/>
    <property type="evidence" value="ECO:0007669"/>
    <property type="project" value="TreeGrafter"/>
</dbReference>
<evidence type="ECO:0000313" key="3">
    <source>
        <dbReference type="Proteomes" id="UP000198406"/>
    </source>
</evidence>
<evidence type="ECO:0000313" key="2">
    <source>
        <dbReference type="EMBL" id="GAX14978.1"/>
    </source>
</evidence>
<protein>
    <recommendedName>
        <fullName evidence="4">Cytokinin riboside 5'-monophosphate phosphoribohydrolase</fullName>
    </recommendedName>
</protein>
<dbReference type="Pfam" id="PF03641">
    <property type="entry name" value="Lysine_decarbox"/>
    <property type="match status" value="1"/>
</dbReference>
<feature type="transmembrane region" description="Helical" evidence="1">
    <location>
        <begin position="288"/>
        <end position="308"/>
    </location>
</feature>
<gene>
    <name evidence="2" type="ORF">FisN_12Lh326</name>
</gene>
<dbReference type="GO" id="GO:0009691">
    <property type="term" value="P:cytokinin biosynthetic process"/>
    <property type="evidence" value="ECO:0007669"/>
    <property type="project" value="InterPro"/>
</dbReference>
<dbReference type="NCBIfam" id="TIGR00730">
    <property type="entry name" value="Rossman fold protein, TIGR00730 family"/>
    <property type="match status" value="1"/>
</dbReference>
<dbReference type="SUPFAM" id="SSF102405">
    <property type="entry name" value="MCP/YpsA-like"/>
    <property type="match status" value="1"/>
</dbReference>
<dbReference type="PANTHER" id="PTHR31223">
    <property type="entry name" value="LOG FAMILY PROTEIN YJL055W"/>
    <property type="match status" value="1"/>
</dbReference>
<dbReference type="InParanoid" id="A0A1Z5JMG4"/>
<reference evidence="2 3" key="1">
    <citation type="journal article" date="2015" name="Plant Cell">
        <title>Oil accumulation by the oleaginous diatom Fistulifera solaris as revealed by the genome and transcriptome.</title>
        <authorList>
            <person name="Tanaka T."/>
            <person name="Maeda Y."/>
            <person name="Veluchamy A."/>
            <person name="Tanaka M."/>
            <person name="Abida H."/>
            <person name="Marechal E."/>
            <person name="Bowler C."/>
            <person name="Muto M."/>
            <person name="Sunaga Y."/>
            <person name="Tanaka M."/>
            <person name="Yoshino T."/>
            <person name="Taniguchi T."/>
            <person name="Fukuda Y."/>
            <person name="Nemoto M."/>
            <person name="Matsumoto M."/>
            <person name="Wong P.S."/>
            <person name="Aburatani S."/>
            <person name="Fujibuchi W."/>
        </authorList>
    </citation>
    <scope>NUCLEOTIDE SEQUENCE [LARGE SCALE GENOMIC DNA]</scope>
    <source>
        <strain evidence="2 3">JPCC DA0580</strain>
    </source>
</reference>
<dbReference type="AlphaFoldDB" id="A0A1Z5JMG4"/>
<organism evidence="2 3">
    <name type="scientific">Fistulifera solaris</name>
    <name type="common">Oleaginous diatom</name>
    <dbReference type="NCBI Taxonomy" id="1519565"/>
    <lineage>
        <taxon>Eukaryota</taxon>
        <taxon>Sar</taxon>
        <taxon>Stramenopiles</taxon>
        <taxon>Ochrophyta</taxon>
        <taxon>Bacillariophyta</taxon>
        <taxon>Bacillariophyceae</taxon>
        <taxon>Bacillariophycidae</taxon>
        <taxon>Naviculales</taxon>
        <taxon>Naviculaceae</taxon>
        <taxon>Fistulifera</taxon>
    </lineage>
</organism>
<dbReference type="EMBL" id="BDSP01000087">
    <property type="protein sequence ID" value="GAX14978.1"/>
    <property type="molecule type" value="Genomic_DNA"/>
</dbReference>
<dbReference type="OrthoDB" id="414463at2759"/>
<proteinExistence type="predicted"/>
<comment type="caution">
    <text evidence="2">The sequence shown here is derived from an EMBL/GenBank/DDBJ whole genome shotgun (WGS) entry which is preliminary data.</text>
</comment>
<keyword evidence="1" id="KW-0472">Membrane</keyword>
<keyword evidence="1" id="KW-1133">Transmembrane helix</keyword>
<sequence length="314" mass="34404">MTSITIDDHVLQSAFIRQPASRSLRVTCYGSSSSKTPEKYLKEARNLGYILAKRGHTCVNGAGSFGCMAAMNDGAVEGNGHIVGVIHKMWLVDQGDWASTPTGKTLRDGGAHSVFDKASNKEGPIREMLIADGPDLQERKRLLVEGAHALVVLPGGPGTWDELWEMACARKLGLHNSLPIVCVNVDHFYQPFVEMMQRAYEDRLLEQTPDEVIHFVETAEEAVRWLEEIQDSDDFASKAVLKKRPSTLRKSSFFGSDLASKFPFSLMPALSWISGSDSEEEGGTASVLLWQGILPLMVGLSVGVLVGTKSKLKR</sequence>
<dbReference type="GO" id="GO:0016799">
    <property type="term" value="F:hydrolase activity, hydrolyzing N-glycosyl compounds"/>
    <property type="evidence" value="ECO:0007669"/>
    <property type="project" value="TreeGrafter"/>
</dbReference>
<dbReference type="InterPro" id="IPR031100">
    <property type="entry name" value="LOG_fam"/>
</dbReference>
<evidence type="ECO:0000256" key="1">
    <source>
        <dbReference type="SAM" id="Phobius"/>
    </source>
</evidence>
<accession>A0A1Z5JMG4</accession>
<keyword evidence="3" id="KW-1185">Reference proteome</keyword>
<evidence type="ECO:0008006" key="4">
    <source>
        <dbReference type="Google" id="ProtNLM"/>
    </source>
</evidence>
<dbReference type="Gene3D" id="3.40.50.450">
    <property type="match status" value="1"/>
</dbReference>